<dbReference type="EMBL" id="BAAABY010000023">
    <property type="protein sequence ID" value="GAA0465156.1"/>
    <property type="molecule type" value="Genomic_DNA"/>
</dbReference>
<feature type="transmembrane region" description="Helical" evidence="1">
    <location>
        <begin position="167"/>
        <end position="186"/>
    </location>
</feature>
<reference evidence="3" key="1">
    <citation type="journal article" date="2019" name="Int. J. Syst. Evol. Microbiol.">
        <title>The Global Catalogue of Microorganisms (GCM) 10K type strain sequencing project: providing services to taxonomists for standard genome sequencing and annotation.</title>
        <authorList>
            <consortium name="The Broad Institute Genomics Platform"/>
            <consortium name="The Broad Institute Genome Sequencing Center for Infectious Disease"/>
            <person name="Wu L."/>
            <person name="Ma J."/>
        </authorList>
    </citation>
    <scope>NUCLEOTIDE SEQUENCE [LARGE SCALE GENOMIC DNA]</scope>
    <source>
        <strain evidence="3">JCM 4805</strain>
    </source>
</reference>
<comment type="caution">
    <text evidence="2">The sequence shown here is derived from an EMBL/GenBank/DDBJ whole genome shotgun (WGS) entry which is preliminary data.</text>
</comment>
<name>A0ABP3JXG5_9ACTN</name>
<organism evidence="2 3">
    <name type="scientific">Streptomyces olivaceiscleroticus</name>
    <dbReference type="NCBI Taxonomy" id="68245"/>
    <lineage>
        <taxon>Bacteria</taxon>
        <taxon>Bacillati</taxon>
        <taxon>Actinomycetota</taxon>
        <taxon>Actinomycetes</taxon>
        <taxon>Kitasatosporales</taxon>
        <taxon>Streptomycetaceae</taxon>
        <taxon>Streptomyces</taxon>
    </lineage>
</organism>
<feature type="transmembrane region" description="Helical" evidence="1">
    <location>
        <begin position="198"/>
        <end position="223"/>
    </location>
</feature>
<feature type="transmembrane region" description="Helical" evidence="1">
    <location>
        <begin position="44"/>
        <end position="62"/>
    </location>
</feature>
<keyword evidence="1" id="KW-1133">Transmembrane helix</keyword>
<keyword evidence="3" id="KW-1185">Reference proteome</keyword>
<proteinExistence type="predicted"/>
<feature type="transmembrane region" description="Helical" evidence="1">
    <location>
        <begin position="140"/>
        <end position="161"/>
    </location>
</feature>
<evidence type="ECO:0000256" key="1">
    <source>
        <dbReference type="SAM" id="Phobius"/>
    </source>
</evidence>
<gene>
    <name evidence="2" type="ORF">GCM10010361_31450</name>
</gene>
<evidence type="ECO:0000313" key="3">
    <source>
        <dbReference type="Proteomes" id="UP001500909"/>
    </source>
</evidence>
<accession>A0ABP3JXG5</accession>
<keyword evidence="1" id="KW-0472">Membrane</keyword>
<evidence type="ECO:0000313" key="2">
    <source>
        <dbReference type="EMBL" id="GAA0465156.1"/>
    </source>
</evidence>
<sequence>MGTGPRAVKRLSAAVPAVSRAAPFVRRVAVQLRSVSVLDLSTRLAAQVFLTALPMLFVIAAYCPQEVREQLRTSLRDVLGIQGIVQDQVERLYAGGERGSGAWGVVSAVVSLVSATALSRVLQRLCERSWQLPHTTARTAVWRWFLWLLVWSTALVFQGVVRGGFGAGALLGFPLQVAAATGLWWWTQHLLLAGRVGWLPLLPGAVLTGAGTSVFAATSSLWMPRTLQRSVDQFGLLGSVFTVLSWLILFCTTVVAGIAIGWLVAQERSVRRLLALDRGGFTRAR</sequence>
<protein>
    <submittedName>
        <fullName evidence="2">Uncharacterized protein</fullName>
    </submittedName>
</protein>
<feature type="transmembrane region" description="Helical" evidence="1">
    <location>
        <begin position="101"/>
        <end position="119"/>
    </location>
</feature>
<keyword evidence="1" id="KW-0812">Transmembrane</keyword>
<feature type="transmembrane region" description="Helical" evidence="1">
    <location>
        <begin position="243"/>
        <end position="265"/>
    </location>
</feature>
<dbReference type="Proteomes" id="UP001500909">
    <property type="component" value="Unassembled WGS sequence"/>
</dbReference>